<keyword evidence="1" id="KW-0812">Transmembrane</keyword>
<dbReference type="Proteomes" id="UP001163152">
    <property type="component" value="Chromosome"/>
</dbReference>
<feature type="transmembrane region" description="Helical" evidence="1">
    <location>
        <begin position="224"/>
        <end position="244"/>
    </location>
</feature>
<evidence type="ECO:0000313" key="3">
    <source>
        <dbReference type="Proteomes" id="UP001163152"/>
    </source>
</evidence>
<evidence type="ECO:0000313" key="2">
    <source>
        <dbReference type="EMBL" id="WAL60597.1"/>
    </source>
</evidence>
<accession>A0A9E8ZEZ9</accession>
<dbReference type="AlphaFoldDB" id="A0A9E8ZEZ9"/>
<dbReference type="PANTHER" id="PTHR14136:SF17">
    <property type="entry name" value="BTB_POZ DOMAIN-CONTAINING PROTEIN KCTD9"/>
    <property type="match status" value="1"/>
</dbReference>
<protein>
    <submittedName>
        <fullName evidence="2">Pentapeptide repeat-containing protein</fullName>
    </submittedName>
</protein>
<feature type="transmembrane region" description="Helical" evidence="1">
    <location>
        <begin position="120"/>
        <end position="138"/>
    </location>
</feature>
<dbReference type="InterPro" id="IPR051082">
    <property type="entry name" value="Pentapeptide-BTB/POZ_domain"/>
</dbReference>
<feature type="transmembrane region" description="Helical" evidence="1">
    <location>
        <begin position="78"/>
        <end position="100"/>
    </location>
</feature>
<dbReference type="PANTHER" id="PTHR14136">
    <property type="entry name" value="BTB_POZ DOMAIN-CONTAINING PROTEIN KCTD9"/>
    <property type="match status" value="1"/>
</dbReference>
<proteinExistence type="predicted"/>
<keyword evidence="1" id="KW-1133">Transmembrane helix</keyword>
<sequence>MKEQVVELKRMKVEQLLTQYQQGERNFRGLDLRGKSFRGKDLSDADFSKADIRGTDFTNAILRNTTFAKAKAGLQPHAAVIMSLVFIAAAALLGASAGLVDRVVEFRFHSSHLVDLIPKWLTLGVLIGFAAIAIRNGLAASFSVFILAFIFSGMVALASSAAVISAGAIAIAITVASFVAAVTTFLVLATAVTTLAWNAWAALAVLIAFGIPFLLIAVPTAGESAIGLAIIVIAMSAIITWRALNGDRRHAQIMAVAFNVVTKWGTSFWGADLTRADFTDAILRNTNFNEAILTAVRWENGVMTEAGGSPSLILNQ</sequence>
<organism evidence="2 3">
    <name type="scientific">Thermocoleostomius sinensis A174</name>
    <dbReference type="NCBI Taxonomy" id="2016057"/>
    <lineage>
        <taxon>Bacteria</taxon>
        <taxon>Bacillati</taxon>
        <taxon>Cyanobacteriota</taxon>
        <taxon>Cyanophyceae</taxon>
        <taxon>Oculatellales</taxon>
        <taxon>Oculatellaceae</taxon>
        <taxon>Thermocoleostomius</taxon>
    </lineage>
</organism>
<name>A0A9E8ZEZ9_9CYAN</name>
<keyword evidence="1" id="KW-0472">Membrane</keyword>
<dbReference type="Pfam" id="PF00805">
    <property type="entry name" value="Pentapeptide"/>
    <property type="match status" value="2"/>
</dbReference>
<keyword evidence="3" id="KW-1185">Reference proteome</keyword>
<gene>
    <name evidence="2" type="ORF">OXH18_00965</name>
</gene>
<feature type="transmembrane region" description="Helical" evidence="1">
    <location>
        <begin position="170"/>
        <end position="192"/>
    </location>
</feature>
<feature type="transmembrane region" description="Helical" evidence="1">
    <location>
        <begin position="199"/>
        <end position="218"/>
    </location>
</feature>
<dbReference type="SUPFAM" id="SSF141571">
    <property type="entry name" value="Pentapeptide repeat-like"/>
    <property type="match status" value="1"/>
</dbReference>
<feature type="transmembrane region" description="Helical" evidence="1">
    <location>
        <begin position="145"/>
        <end position="164"/>
    </location>
</feature>
<dbReference type="InterPro" id="IPR001646">
    <property type="entry name" value="5peptide_repeat"/>
</dbReference>
<dbReference type="Gene3D" id="2.160.20.80">
    <property type="entry name" value="E3 ubiquitin-protein ligase SopA"/>
    <property type="match status" value="2"/>
</dbReference>
<dbReference type="EMBL" id="CP113797">
    <property type="protein sequence ID" value="WAL60597.1"/>
    <property type="molecule type" value="Genomic_DNA"/>
</dbReference>
<evidence type="ECO:0000256" key="1">
    <source>
        <dbReference type="SAM" id="Phobius"/>
    </source>
</evidence>
<reference evidence="2" key="1">
    <citation type="submission" date="2022-12" db="EMBL/GenBank/DDBJ databases">
        <title>Polyphasic identification of a Novel Hot-Spring Cyanobacterium Ocullathermofonsia sinensis gen nov. sp. nov. and Genomic Insights on its Adaptations to the Thermal Habitat.</title>
        <authorList>
            <person name="Daroch M."/>
            <person name="Tang J."/>
            <person name="Jiang Y."/>
        </authorList>
    </citation>
    <scope>NUCLEOTIDE SEQUENCE</scope>
    <source>
        <strain evidence="2">PKUAC-SCTA174</strain>
    </source>
</reference>
<dbReference type="KEGG" id="tsin:OXH18_00965"/>
<dbReference type="RefSeq" id="WP_268610549.1">
    <property type="nucleotide sequence ID" value="NZ_CP113797.1"/>
</dbReference>